<dbReference type="RefSeq" id="WP_306748045.1">
    <property type="nucleotide sequence ID" value="NZ_NSDM01000010.1"/>
</dbReference>
<evidence type="ECO:0000313" key="2">
    <source>
        <dbReference type="Proteomes" id="UP001225605"/>
    </source>
</evidence>
<dbReference type="InterPro" id="IPR022536">
    <property type="entry name" value="EspC"/>
</dbReference>
<name>A0ABU0X3M6_9PSEU</name>
<keyword evidence="2" id="KW-1185">Reference proteome</keyword>
<dbReference type="Proteomes" id="UP001225605">
    <property type="component" value="Unassembled WGS sequence"/>
</dbReference>
<protein>
    <recommendedName>
        <fullName evidence="3">Excreted virulence factor EspC (Type VII ESX diderm)</fullName>
    </recommendedName>
</protein>
<comment type="caution">
    <text evidence="1">The sequence shown here is derived from an EMBL/GenBank/DDBJ whole genome shotgun (WGS) entry which is preliminary data.</text>
</comment>
<gene>
    <name evidence="1" type="ORF">CKY47_22650</name>
</gene>
<dbReference type="EMBL" id="NSDM01000010">
    <property type="protein sequence ID" value="MDQ2586741.1"/>
    <property type="molecule type" value="Genomic_DNA"/>
</dbReference>
<evidence type="ECO:0000313" key="1">
    <source>
        <dbReference type="EMBL" id="MDQ2586741.1"/>
    </source>
</evidence>
<organism evidence="1 2">
    <name type="scientific">Saccharothrix yanglingensis</name>
    <dbReference type="NCBI Taxonomy" id="659496"/>
    <lineage>
        <taxon>Bacteria</taxon>
        <taxon>Bacillati</taxon>
        <taxon>Actinomycetota</taxon>
        <taxon>Actinomycetes</taxon>
        <taxon>Pseudonocardiales</taxon>
        <taxon>Pseudonocardiaceae</taxon>
        <taxon>Saccharothrix</taxon>
    </lineage>
</organism>
<evidence type="ECO:0008006" key="3">
    <source>
        <dbReference type="Google" id="ProtNLM"/>
    </source>
</evidence>
<proteinExistence type="predicted"/>
<sequence length="117" mass="11972">MGDGFTVDSAELSAQAGAVGGLAGHADTATDAGRHVTSLDDAYGLLCRPFADLLKEPQQRGTDTLAATAESMRRLVDGLQDSAATYRAAEEKVAAVMQALVRTLEAVPSAPRVGGGN</sequence>
<dbReference type="Pfam" id="PF10824">
    <property type="entry name" value="T7SS_ESX_EspC"/>
    <property type="match status" value="1"/>
</dbReference>
<reference evidence="1 2" key="1">
    <citation type="submission" date="2017-06" db="EMBL/GenBank/DDBJ databases">
        <title>Cultured bacterium strain Saccharothrix yanglingensis Hhs.015.</title>
        <authorList>
            <person name="Xia Y."/>
        </authorList>
    </citation>
    <scope>NUCLEOTIDE SEQUENCE [LARGE SCALE GENOMIC DNA]</scope>
    <source>
        <strain evidence="1 2">Hhs.015</strain>
    </source>
</reference>
<accession>A0ABU0X3M6</accession>